<dbReference type="Pfam" id="PF03537">
    <property type="entry name" value="Glyco_hydro_114"/>
    <property type="match status" value="1"/>
</dbReference>
<dbReference type="Proteomes" id="UP001500596">
    <property type="component" value="Unassembled WGS sequence"/>
</dbReference>
<evidence type="ECO:0000313" key="3">
    <source>
        <dbReference type="Proteomes" id="UP001500596"/>
    </source>
</evidence>
<protein>
    <submittedName>
        <fullName evidence="2">Endo alpha-1,4 polygalactosaminidase</fullName>
    </submittedName>
</protein>
<dbReference type="PANTHER" id="PTHR35273">
    <property type="entry name" value="ALPHA-1,4 POLYGALACTOSAMINIDASE, PUTATIVE (AFU_ORTHOLOGUE AFUA_3G07890)-RELATED"/>
    <property type="match status" value="1"/>
</dbReference>
<organism evidence="2 3">
    <name type="scientific">Microbacterium lacus</name>
    <dbReference type="NCBI Taxonomy" id="415217"/>
    <lineage>
        <taxon>Bacteria</taxon>
        <taxon>Bacillati</taxon>
        <taxon>Actinomycetota</taxon>
        <taxon>Actinomycetes</taxon>
        <taxon>Micrococcales</taxon>
        <taxon>Microbacteriaceae</taxon>
        <taxon>Microbacterium</taxon>
    </lineage>
</organism>
<keyword evidence="3" id="KW-1185">Reference proteome</keyword>
<dbReference type="InterPro" id="IPR017853">
    <property type="entry name" value="GH"/>
</dbReference>
<dbReference type="PANTHER" id="PTHR35273:SF2">
    <property type="entry name" value="ALPHA-GALACTOSIDASE"/>
    <property type="match status" value="1"/>
</dbReference>
<gene>
    <name evidence="2" type="ORF">GCM10009807_24760</name>
</gene>
<dbReference type="InterPro" id="IPR013785">
    <property type="entry name" value="Aldolase_TIM"/>
</dbReference>
<dbReference type="PROSITE" id="PS51257">
    <property type="entry name" value="PROKAR_LIPOPROTEIN"/>
    <property type="match status" value="1"/>
</dbReference>
<evidence type="ECO:0000313" key="2">
    <source>
        <dbReference type="EMBL" id="GAA1679899.1"/>
    </source>
</evidence>
<accession>A0ABP4SZN3</accession>
<proteinExistence type="predicted"/>
<sequence length="273" mass="28679">MRCATVEHVSAARTLGGLLLAAVALSGCAALPNGIRLPPPGAPDYQLGGAYDPPAEVTIVSRDRSAEPAVGLYSICYVNAFQTQPGEIGDWPAELLLREGDTVVFDPSWPDEALLDTSTDEKRGRIEEIVGPWIRKCADSGFDAVEFDNLDTYTRSDGALTLSGNLALAARLVATAHDAGLAAGQKNAAEDAAALRARAGFDFAVAEECAAFAECAAFTAVYGDRVIDIEYSDTDGIDFAAVCADPDTPGSVVLRDRGLVTPENPSYVYEVCG</sequence>
<dbReference type="InterPro" id="IPR004352">
    <property type="entry name" value="GH114_TIM-barrel"/>
</dbReference>
<dbReference type="EMBL" id="BAAAPK010000001">
    <property type="protein sequence ID" value="GAA1679899.1"/>
    <property type="molecule type" value="Genomic_DNA"/>
</dbReference>
<feature type="domain" description="Glycoside-hydrolase family GH114 TIM-barrel" evidence="1">
    <location>
        <begin position="44"/>
        <end position="259"/>
    </location>
</feature>
<reference evidence="3" key="1">
    <citation type="journal article" date="2019" name="Int. J. Syst. Evol. Microbiol.">
        <title>The Global Catalogue of Microorganisms (GCM) 10K type strain sequencing project: providing services to taxonomists for standard genome sequencing and annotation.</title>
        <authorList>
            <consortium name="The Broad Institute Genomics Platform"/>
            <consortium name="The Broad Institute Genome Sequencing Center for Infectious Disease"/>
            <person name="Wu L."/>
            <person name="Ma J."/>
        </authorList>
    </citation>
    <scope>NUCLEOTIDE SEQUENCE [LARGE SCALE GENOMIC DNA]</scope>
    <source>
        <strain evidence="3">JCM 15575</strain>
    </source>
</reference>
<comment type="caution">
    <text evidence="2">The sequence shown here is derived from an EMBL/GenBank/DDBJ whole genome shotgun (WGS) entry which is preliminary data.</text>
</comment>
<evidence type="ECO:0000259" key="1">
    <source>
        <dbReference type="Pfam" id="PF03537"/>
    </source>
</evidence>
<dbReference type="Gene3D" id="3.20.20.70">
    <property type="entry name" value="Aldolase class I"/>
    <property type="match status" value="1"/>
</dbReference>
<name>A0ABP4SZN3_9MICO</name>
<dbReference type="SUPFAM" id="SSF51445">
    <property type="entry name" value="(Trans)glycosidases"/>
    <property type="match status" value="1"/>
</dbReference>